<dbReference type="AlphaFoldDB" id="A0A0G4L0K1"/>
<dbReference type="InterPro" id="IPR000086">
    <property type="entry name" value="NUDIX_hydrolase_dom"/>
</dbReference>
<reference evidence="2 4" key="1">
    <citation type="submission" date="2015-05" db="EMBL/GenBank/DDBJ databases">
        <authorList>
            <person name="Wang D.B."/>
            <person name="Wang M."/>
        </authorList>
    </citation>
    <scope>NUCLEOTIDE SEQUENCE [LARGE SCALE GENOMIC DNA]</scope>
    <source>
        <strain evidence="2">VL1</strain>
    </source>
</reference>
<dbReference type="PANTHER" id="PTHR43736">
    <property type="entry name" value="ADP-RIBOSE PYROPHOSPHATASE"/>
    <property type="match status" value="1"/>
</dbReference>
<dbReference type="Proteomes" id="UP000044602">
    <property type="component" value="Unassembled WGS sequence"/>
</dbReference>
<accession>A0A0G4L0K1</accession>
<dbReference type="Gene3D" id="3.90.79.10">
    <property type="entry name" value="Nucleoside Triphosphate Pyrophosphohydrolase"/>
    <property type="match status" value="1"/>
</dbReference>
<sequence length="216" mass="23639">MAETLPEAHAPSPAPAMRIAYPAGLDPFNRSVSAYLEEHYPPNSHDGLATCAMVFDAENRILLLRRAAHDSMPGLWEPPGGAADEPDGSLLVSCARELWEEAGLLATEMIRIASEGDGIAPGNVFGNRTGERVYRKFAFEVGVSGSLDVHLDAHEHDAYVWATEEEIRSGRVPGVEGDLQLTFGATRELIYDSFRRRREEPAETPSRVVERDAAVL</sequence>
<dbReference type="STRING" id="100787.A0A0G4L0K1"/>
<dbReference type="Pfam" id="PF00293">
    <property type="entry name" value="NUDIX"/>
    <property type="match status" value="1"/>
</dbReference>
<reference evidence="3" key="2">
    <citation type="journal article" date="2021" name="Mol. Plant Pathol.">
        <title>A 20-kb lineage-specific genomic region tames virulence in pathogenic amphidiploid Verticillium longisporum.</title>
        <authorList>
            <person name="Harting R."/>
            <person name="Starke J."/>
            <person name="Kusch H."/>
            <person name="Poggeler S."/>
            <person name="Maurus I."/>
            <person name="Schluter R."/>
            <person name="Landesfeind M."/>
            <person name="Bulla I."/>
            <person name="Nowrousian M."/>
            <person name="de Jonge R."/>
            <person name="Stahlhut G."/>
            <person name="Hoff K.J."/>
            <person name="Asshauer K.P."/>
            <person name="Thurmer A."/>
            <person name="Stanke M."/>
            <person name="Daniel R."/>
            <person name="Morgenstern B."/>
            <person name="Thomma B.P.H.J."/>
            <person name="Kronstad J.W."/>
            <person name="Braus-Stromeyer S.A."/>
            <person name="Braus G.H."/>
        </authorList>
    </citation>
    <scope>NUCLEOTIDE SEQUENCE</scope>
    <source>
        <strain evidence="3">Vl32</strain>
    </source>
</reference>
<evidence type="ECO:0000313" key="4">
    <source>
        <dbReference type="Proteomes" id="UP000044602"/>
    </source>
</evidence>
<protein>
    <recommendedName>
        <fullName evidence="1">Nudix hydrolase domain-containing protein</fullName>
    </recommendedName>
</protein>
<dbReference type="OrthoDB" id="276276at2759"/>
<evidence type="ECO:0000259" key="1">
    <source>
        <dbReference type="PROSITE" id="PS51462"/>
    </source>
</evidence>
<dbReference type="EMBL" id="CVQH01006668">
    <property type="protein sequence ID" value="CRK15563.1"/>
    <property type="molecule type" value="Genomic_DNA"/>
</dbReference>
<evidence type="ECO:0000313" key="2">
    <source>
        <dbReference type="EMBL" id="CRK15563.1"/>
    </source>
</evidence>
<dbReference type="InterPro" id="IPR015797">
    <property type="entry name" value="NUDIX_hydrolase-like_dom_sf"/>
</dbReference>
<dbReference type="Proteomes" id="UP000689129">
    <property type="component" value="Unassembled WGS sequence"/>
</dbReference>
<organism evidence="2 4">
    <name type="scientific">Verticillium longisporum</name>
    <name type="common">Verticillium dahliae var. longisporum</name>
    <dbReference type="NCBI Taxonomy" id="100787"/>
    <lineage>
        <taxon>Eukaryota</taxon>
        <taxon>Fungi</taxon>
        <taxon>Dikarya</taxon>
        <taxon>Ascomycota</taxon>
        <taxon>Pezizomycotina</taxon>
        <taxon>Sordariomycetes</taxon>
        <taxon>Hypocreomycetidae</taxon>
        <taxon>Glomerellales</taxon>
        <taxon>Plectosphaerellaceae</taxon>
        <taxon>Verticillium</taxon>
    </lineage>
</organism>
<proteinExistence type="predicted"/>
<gene>
    <name evidence="2" type="ORF">BN1708_002780</name>
    <name evidence="3" type="ORF">HYQ45_016166</name>
</gene>
<feature type="domain" description="Nudix hydrolase" evidence="1">
    <location>
        <begin position="45"/>
        <end position="185"/>
    </location>
</feature>
<name>A0A0G4L0K1_VERLO</name>
<dbReference type="SUPFAM" id="SSF55811">
    <property type="entry name" value="Nudix"/>
    <property type="match status" value="1"/>
</dbReference>
<evidence type="ECO:0000313" key="3">
    <source>
        <dbReference type="EMBL" id="KAG7115922.1"/>
    </source>
</evidence>
<dbReference type="PANTHER" id="PTHR43736:SF1">
    <property type="entry name" value="DIHYDRONEOPTERIN TRIPHOSPHATE DIPHOSPHATASE"/>
    <property type="match status" value="1"/>
</dbReference>
<dbReference type="CDD" id="cd02883">
    <property type="entry name" value="NUDIX_Hydrolase"/>
    <property type="match status" value="1"/>
</dbReference>
<keyword evidence="4" id="KW-1185">Reference proteome</keyword>
<dbReference type="PROSITE" id="PS51462">
    <property type="entry name" value="NUDIX"/>
    <property type="match status" value="1"/>
</dbReference>
<dbReference type="EMBL" id="JAEMWZ010000467">
    <property type="protein sequence ID" value="KAG7115922.1"/>
    <property type="molecule type" value="Genomic_DNA"/>
</dbReference>